<dbReference type="Pfam" id="PF04011">
    <property type="entry name" value="LemA"/>
    <property type="match status" value="1"/>
</dbReference>
<evidence type="ECO:0000256" key="5">
    <source>
        <dbReference type="ARBA" id="ARBA00023136"/>
    </source>
</evidence>
<keyword evidence="3" id="KW-0812">Transmembrane</keyword>
<dbReference type="InterPro" id="IPR007156">
    <property type="entry name" value="MamQ_LemA"/>
</dbReference>
<dbReference type="PANTHER" id="PTHR34478">
    <property type="entry name" value="PROTEIN LEMA"/>
    <property type="match status" value="1"/>
</dbReference>
<sequence length="199" mass="22426">MKKWLIPVIILGVLVVVFYSWGKNFNNTAIDLKESATKSWGNVESSYQRRNDLIGSLIKTVQGAADFEKSTLEAVINARSKATSVTIDPSNITPEQLQKFNQAQSGVSSALSRLLVTVERYPDIKANQNFLELQSQLEGTENRINVARDRFNEAIEPYNKHVKRFPNSILAGIFNFEPMDYYKAEAGSEKAPDVDFDFK</sequence>
<dbReference type="InterPro" id="IPR023353">
    <property type="entry name" value="LemA-like_dom_sf"/>
</dbReference>
<dbReference type="GO" id="GO:0016020">
    <property type="term" value="C:membrane"/>
    <property type="evidence" value="ECO:0007669"/>
    <property type="project" value="UniProtKB-SubCell"/>
</dbReference>
<evidence type="ECO:0000256" key="4">
    <source>
        <dbReference type="ARBA" id="ARBA00022989"/>
    </source>
</evidence>
<evidence type="ECO:0000256" key="3">
    <source>
        <dbReference type="ARBA" id="ARBA00022692"/>
    </source>
</evidence>
<dbReference type="AlphaFoldDB" id="A0A8H2LC41"/>
<dbReference type="Gene3D" id="1.20.1440.20">
    <property type="entry name" value="LemA-like domain"/>
    <property type="match status" value="1"/>
</dbReference>
<name>A0A8H2LC41_9FLAO</name>
<evidence type="ECO:0000313" key="6">
    <source>
        <dbReference type="EMBL" id="TYB72537.1"/>
    </source>
</evidence>
<evidence type="ECO:0000256" key="1">
    <source>
        <dbReference type="ARBA" id="ARBA00004167"/>
    </source>
</evidence>
<evidence type="ECO:0000313" key="7">
    <source>
        <dbReference type="Proteomes" id="UP000323324"/>
    </source>
</evidence>
<proteinExistence type="inferred from homology"/>
<protein>
    <submittedName>
        <fullName evidence="6">LemA family protein</fullName>
    </submittedName>
</protein>
<gene>
    <name evidence="6" type="ORF">ES676_11260</name>
</gene>
<dbReference type="RefSeq" id="WP_148370430.1">
    <property type="nucleotide sequence ID" value="NZ_VSKM01000011.1"/>
</dbReference>
<comment type="caution">
    <text evidence="6">The sequence shown here is derived from an EMBL/GenBank/DDBJ whole genome shotgun (WGS) entry which is preliminary data.</text>
</comment>
<organism evidence="6 7">
    <name type="scientific">Bizionia saleffrena</name>
    <dbReference type="NCBI Taxonomy" id="291189"/>
    <lineage>
        <taxon>Bacteria</taxon>
        <taxon>Pseudomonadati</taxon>
        <taxon>Bacteroidota</taxon>
        <taxon>Flavobacteriia</taxon>
        <taxon>Flavobacteriales</taxon>
        <taxon>Flavobacteriaceae</taxon>
        <taxon>Bizionia</taxon>
    </lineage>
</organism>
<dbReference type="Proteomes" id="UP000323324">
    <property type="component" value="Unassembled WGS sequence"/>
</dbReference>
<keyword evidence="5" id="KW-0472">Membrane</keyword>
<evidence type="ECO:0000256" key="2">
    <source>
        <dbReference type="ARBA" id="ARBA00008854"/>
    </source>
</evidence>
<dbReference type="PANTHER" id="PTHR34478:SF2">
    <property type="entry name" value="MEMBRANE PROTEIN"/>
    <property type="match status" value="1"/>
</dbReference>
<accession>A0A8H2LC41</accession>
<comment type="similarity">
    <text evidence="2">Belongs to the LemA family.</text>
</comment>
<reference evidence="6 7" key="1">
    <citation type="submission" date="2019-08" db="EMBL/GenBank/DDBJ databases">
        <title>Genomes of Antarctic Bizionia species.</title>
        <authorList>
            <person name="Bowman J.P."/>
        </authorList>
    </citation>
    <scope>NUCLEOTIDE SEQUENCE [LARGE SCALE GENOMIC DNA]</scope>
    <source>
        <strain evidence="6 7">HFD</strain>
    </source>
</reference>
<dbReference type="EMBL" id="VSKM01000011">
    <property type="protein sequence ID" value="TYB72537.1"/>
    <property type="molecule type" value="Genomic_DNA"/>
</dbReference>
<keyword evidence="7" id="KW-1185">Reference proteome</keyword>
<dbReference type="SUPFAM" id="SSF140478">
    <property type="entry name" value="LemA-like"/>
    <property type="match status" value="1"/>
</dbReference>
<keyword evidence="4" id="KW-1133">Transmembrane helix</keyword>
<comment type="subcellular location">
    <subcellularLocation>
        <location evidence="1">Membrane</location>
        <topology evidence="1">Single-pass membrane protein</topology>
    </subcellularLocation>
</comment>